<evidence type="ECO:0000313" key="3">
    <source>
        <dbReference type="EMBL" id="KJY75006.1"/>
    </source>
</evidence>
<dbReference type="SMART" id="SM00530">
    <property type="entry name" value="HTH_XRE"/>
    <property type="match status" value="1"/>
</dbReference>
<dbReference type="Pfam" id="PF13191">
    <property type="entry name" value="AAA_16"/>
    <property type="match status" value="1"/>
</dbReference>
<protein>
    <submittedName>
        <fullName evidence="3">Uncharacterized protein</fullName>
    </submittedName>
</protein>
<dbReference type="InterPro" id="IPR001387">
    <property type="entry name" value="Cro/C1-type_HTH"/>
</dbReference>
<dbReference type="EMBL" id="JXXR01000008">
    <property type="protein sequence ID" value="KJY75006.1"/>
    <property type="molecule type" value="Genomic_DNA"/>
</dbReference>
<evidence type="ECO:0000256" key="1">
    <source>
        <dbReference type="ARBA" id="ARBA00022741"/>
    </source>
</evidence>
<dbReference type="GO" id="GO:0004016">
    <property type="term" value="F:adenylate cyclase activity"/>
    <property type="evidence" value="ECO:0007669"/>
    <property type="project" value="TreeGrafter"/>
</dbReference>
<dbReference type="GO" id="GO:0005737">
    <property type="term" value="C:cytoplasm"/>
    <property type="evidence" value="ECO:0007669"/>
    <property type="project" value="TreeGrafter"/>
</dbReference>
<dbReference type="PROSITE" id="PS50943">
    <property type="entry name" value="HTH_CROC1"/>
    <property type="match status" value="1"/>
</dbReference>
<dbReference type="AlphaFoldDB" id="A0A837GAK2"/>
<proteinExistence type="predicted"/>
<dbReference type="PANTHER" id="PTHR16305:SF28">
    <property type="entry name" value="GUANYLATE CYCLASE DOMAIN-CONTAINING PROTEIN"/>
    <property type="match status" value="1"/>
</dbReference>
<dbReference type="InterPro" id="IPR011990">
    <property type="entry name" value="TPR-like_helical_dom_sf"/>
</dbReference>
<dbReference type="Gene3D" id="1.25.40.10">
    <property type="entry name" value="Tetratricopeptide repeat domain"/>
    <property type="match status" value="1"/>
</dbReference>
<keyword evidence="2" id="KW-0067">ATP-binding</keyword>
<dbReference type="Gene3D" id="1.10.260.40">
    <property type="entry name" value="lambda repressor-like DNA-binding domains"/>
    <property type="match status" value="1"/>
</dbReference>
<dbReference type="InterPro" id="IPR010982">
    <property type="entry name" value="Lambda_DNA-bd_dom_sf"/>
</dbReference>
<dbReference type="GO" id="GO:0005524">
    <property type="term" value="F:ATP binding"/>
    <property type="evidence" value="ECO:0007669"/>
    <property type="project" value="UniProtKB-KW"/>
</dbReference>
<accession>A0A837GAK2</accession>
<dbReference type="Pfam" id="PF01381">
    <property type="entry name" value="HTH_3"/>
    <property type="match status" value="1"/>
</dbReference>
<dbReference type="SUPFAM" id="SSF47413">
    <property type="entry name" value="lambda repressor-like DNA-binding domains"/>
    <property type="match status" value="1"/>
</dbReference>
<dbReference type="PANTHER" id="PTHR16305">
    <property type="entry name" value="TESTICULAR SOLUBLE ADENYLYL CYCLASE"/>
    <property type="match status" value="1"/>
</dbReference>
<organism evidence="3">
    <name type="scientific">Vibrio coralliilyticus</name>
    <dbReference type="NCBI Taxonomy" id="190893"/>
    <lineage>
        <taxon>Bacteria</taxon>
        <taxon>Pseudomonadati</taxon>
        <taxon>Pseudomonadota</taxon>
        <taxon>Gammaproteobacteria</taxon>
        <taxon>Vibrionales</taxon>
        <taxon>Vibrionaceae</taxon>
        <taxon>Vibrio</taxon>
    </lineage>
</organism>
<comment type="caution">
    <text evidence="3">The sequence shown here is derived from an EMBL/GenBank/DDBJ whole genome shotgun (WGS) entry which is preliminary data.</text>
</comment>
<gene>
    <name evidence="3" type="ORF">TW71_07805</name>
</gene>
<name>A0A837GAK2_9VIBR</name>
<evidence type="ECO:0000256" key="2">
    <source>
        <dbReference type="ARBA" id="ARBA00022840"/>
    </source>
</evidence>
<dbReference type="InterPro" id="IPR027417">
    <property type="entry name" value="P-loop_NTPase"/>
</dbReference>
<dbReference type="GO" id="GO:0003677">
    <property type="term" value="F:DNA binding"/>
    <property type="evidence" value="ECO:0007669"/>
    <property type="project" value="InterPro"/>
</dbReference>
<keyword evidence="1" id="KW-0547">Nucleotide-binding</keyword>
<dbReference type="InterPro" id="IPR041664">
    <property type="entry name" value="AAA_16"/>
</dbReference>
<sequence>MESSKGTTAGKVLLCRDKIRSLRQLNGLSQEGLSHALYDANCQVSIATVKRIETGKPVSFRIAGQMAKFFGASVEELLDDRHSAGVEQGASSPSVWLYVIFATPVVIGAPELDVSAWLHEAGLSVQDKVGGYYIGYDTCSSVLERLHQRLRMTQHGYPDVHVKLALKQSHLVSGPSHSDPIDKSDLDELVSVVQLLGYHGWMVDDAALLALPFCCVAERLALPVSNGYWMLTPQQSVASQLIGRDTLRATLLASLSQQEPKATPRVPCVLVQGDRGVGKSHVLQAMITLLPRALSERCLDVRGRPSEGVSLSALARLLLAALALPMWASPSDKQVKAHQLGLTATDTERLLVLLASEPHPKTARLKLRLATTDPKLVQLVLAQTQVRLLVLDDAQCVDGDSWQVIHRALTLMADPPICLMSSDRPLVWPSSERWAVSEQKLMPLSTDEVRRLAHRWAPEALSGERVMHCVEICGGNPAFLRQLLLEAPLSSEMTTQSYSFIDQQVDRLTVEQKRVLWAAVACGLNVDREVITALFPQGQDALEGLCQNSLLRQRSTHTYAFYHTAVYDYLQRHITPPVWKDINSQLTQVLKPMLAQPGAPSHWQETYAHCLAQQGQSAKAFECYIHLARRHKDRGELPQAITALEWAETAMNAAYSLRREIDWLLLMGTLYKSHYGWSSPQQKRVFDQLQRVCVKSAQQGSLGSVFFHQWLEKLMALKLDDAGGLALTIKKHGETVGDTCIEVHGLAALANTHFWSGDHEALLHCAQRALDLHQHADTQRDLVEFGQDPRVVATLFLVLSHSLRGEWTQADTQLSAMSELVSQSDNVFSQAIGAQAALFYYYHADEAPEVELRAEALLQLAQNLDLPFFIGIAKVFLGWSLGRQGQLELGLALLADGYHHWLAKSGHRMGHSLHCCMAAELMLRSVQPHRARALLQTGIPFMRAHQELCYLDKAERFEVLTRDALNIR</sequence>
<reference evidence="3" key="1">
    <citation type="journal article" date="2015" name="BMC Genomics">
        <title>Genome mining reveals unlocked bioactive potential of marine Gram-negative bacteria.</title>
        <authorList>
            <person name="Machado H."/>
            <person name="Sonnenschein E.C."/>
            <person name="Melchiorsen J."/>
            <person name="Gram L."/>
        </authorList>
    </citation>
    <scope>NUCLEOTIDE SEQUENCE</scope>
    <source>
        <strain evidence="3">S2052</strain>
    </source>
</reference>
<dbReference type="CDD" id="cd00093">
    <property type="entry name" value="HTH_XRE"/>
    <property type="match status" value="1"/>
</dbReference>
<dbReference type="SUPFAM" id="SSF52540">
    <property type="entry name" value="P-loop containing nucleoside triphosphate hydrolases"/>
    <property type="match status" value="1"/>
</dbReference>